<evidence type="ECO:0000313" key="11">
    <source>
        <dbReference type="Proteomes" id="UP000769528"/>
    </source>
</evidence>
<dbReference type="EMBL" id="JAEUBF010000681">
    <property type="protein sequence ID" value="KAH3675950.1"/>
    <property type="molecule type" value="Genomic_DNA"/>
</dbReference>
<dbReference type="GO" id="GO:0008380">
    <property type="term" value="P:RNA splicing"/>
    <property type="evidence" value="ECO:0007669"/>
    <property type="project" value="UniProtKB-KW"/>
</dbReference>
<gene>
    <name evidence="10" type="ORF">WICMUC_002246</name>
</gene>
<evidence type="ECO:0000313" key="10">
    <source>
        <dbReference type="EMBL" id="KAH3675950.1"/>
    </source>
</evidence>
<comment type="subunit">
    <text evidence="4">Part of a tri-snRNP complex.</text>
</comment>
<dbReference type="PANTHER" id="PTHR31077:SF1">
    <property type="entry name" value="U4_U6.U5 SMALL NUCLEAR RIBONUCLEOPROTEIN 27 KDA PROTEIN"/>
    <property type="match status" value="1"/>
</dbReference>
<evidence type="ECO:0000259" key="9">
    <source>
        <dbReference type="Pfam" id="PF08648"/>
    </source>
</evidence>
<dbReference type="GO" id="GO:0006397">
    <property type="term" value="P:mRNA processing"/>
    <property type="evidence" value="ECO:0007669"/>
    <property type="project" value="UniProtKB-KW"/>
</dbReference>
<dbReference type="GO" id="GO:0071011">
    <property type="term" value="C:precatalytic spliceosome"/>
    <property type="evidence" value="ECO:0007669"/>
    <property type="project" value="TreeGrafter"/>
</dbReference>
<dbReference type="PANTHER" id="PTHR31077">
    <property type="entry name" value="U4/U6.U5 SMALL NUCLEAR RIBONUCLEOPROTEIN 27 KDA PROTEIN"/>
    <property type="match status" value="1"/>
</dbReference>
<feature type="compositionally biased region" description="Basic and acidic residues" evidence="8">
    <location>
        <begin position="1"/>
        <end position="39"/>
    </location>
</feature>
<evidence type="ECO:0000256" key="1">
    <source>
        <dbReference type="ARBA" id="ARBA00003632"/>
    </source>
</evidence>
<dbReference type="Pfam" id="PF08648">
    <property type="entry name" value="SNRNP27"/>
    <property type="match status" value="1"/>
</dbReference>
<sequence length="146" mass="17242">MTQRPVRDRSSQRDRRDHSSPIRDAPIDSHYRERSRERMGTQTKYNKIPNERVNTPYGKKQEEEERERGRSLERKAADHENASNEAEDNDEMMKLMGFGSFETTKNKHVQGIGKGAVKKNKKTQFRQYMNREKGFNRALSPERSKK</sequence>
<feature type="region of interest" description="Disordered" evidence="8">
    <location>
        <begin position="110"/>
        <end position="146"/>
    </location>
</feature>
<evidence type="ECO:0000256" key="4">
    <source>
        <dbReference type="ARBA" id="ARBA00011825"/>
    </source>
</evidence>
<comment type="caution">
    <text evidence="10">The sequence shown here is derived from an EMBL/GenBank/DDBJ whole genome shotgun (WGS) entry which is preliminary data.</text>
</comment>
<dbReference type="InterPro" id="IPR013957">
    <property type="entry name" value="SNRNP27"/>
</dbReference>
<accession>A0A9P8TET1</accession>
<comment type="subcellular location">
    <subcellularLocation>
        <location evidence="2">Nucleus</location>
    </subcellularLocation>
</comment>
<comment type="function">
    <text evidence="1">May play a role in mRNA splicing.</text>
</comment>
<reference evidence="10" key="1">
    <citation type="journal article" date="2021" name="Open Biol.">
        <title>Shared evolutionary footprints suggest mitochondrial oxidative damage underlies multiple complex I losses in fungi.</title>
        <authorList>
            <person name="Schikora-Tamarit M.A."/>
            <person name="Marcet-Houben M."/>
            <person name="Nosek J."/>
            <person name="Gabaldon T."/>
        </authorList>
    </citation>
    <scope>NUCLEOTIDE SEQUENCE</scope>
    <source>
        <strain evidence="10">CBS6341</strain>
    </source>
</reference>
<keyword evidence="11" id="KW-1185">Reference proteome</keyword>
<keyword evidence="7" id="KW-0539">Nucleus</keyword>
<reference evidence="10" key="2">
    <citation type="submission" date="2021-01" db="EMBL/GenBank/DDBJ databases">
        <authorList>
            <person name="Schikora-Tamarit M.A."/>
        </authorList>
    </citation>
    <scope>NUCLEOTIDE SEQUENCE</scope>
    <source>
        <strain evidence="10">CBS6341</strain>
    </source>
</reference>
<dbReference type="AlphaFoldDB" id="A0A9P8TET1"/>
<evidence type="ECO:0000256" key="7">
    <source>
        <dbReference type="ARBA" id="ARBA00023242"/>
    </source>
</evidence>
<dbReference type="OrthoDB" id="21368at2759"/>
<evidence type="ECO:0000256" key="6">
    <source>
        <dbReference type="ARBA" id="ARBA00023187"/>
    </source>
</evidence>
<name>A0A9P8TET1_9ASCO</name>
<keyword evidence="6" id="KW-0508">mRNA splicing</keyword>
<feature type="compositionally biased region" description="Basic and acidic residues" evidence="8">
    <location>
        <begin position="59"/>
        <end position="82"/>
    </location>
</feature>
<feature type="compositionally biased region" description="Basic and acidic residues" evidence="8">
    <location>
        <begin position="129"/>
        <end position="146"/>
    </location>
</feature>
<evidence type="ECO:0000256" key="2">
    <source>
        <dbReference type="ARBA" id="ARBA00004123"/>
    </source>
</evidence>
<organism evidence="10 11">
    <name type="scientific">Wickerhamomyces mucosus</name>
    <dbReference type="NCBI Taxonomy" id="1378264"/>
    <lineage>
        <taxon>Eukaryota</taxon>
        <taxon>Fungi</taxon>
        <taxon>Dikarya</taxon>
        <taxon>Ascomycota</taxon>
        <taxon>Saccharomycotina</taxon>
        <taxon>Saccharomycetes</taxon>
        <taxon>Phaffomycetales</taxon>
        <taxon>Wickerhamomycetaceae</taxon>
        <taxon>Wickerhamomyces</taxon>
    </lineage>
</organism>
<dbReference type="Proteomes" id="UP000769528">
    <property type="component" value="Unassembled WGS sequence"/>
</dbReference>
<feature type="domain" description="U4/U6.U5 small nuclear ribonucleoprotein 27kDa protein" evidence="9">
    <location>
        <begin position="88"/>
        <end position="141"/>
    </location>
</feature>
<comment type="similarity">
    <text evidence="3">Belongs to the SNUT3 family.</text>
</comment>
<evidence type="ECO:0000256" key="8">
    <source>
        <dbReference type="SAM" id="MobiDB-lite"/>
    </source>
</evidence>
<keyword evidence="5" id="KW-0507">mRNA processing</keyword>
<evidence type="ECO:0000256" key="5">
    <source>
        <dbReference type="ARBA" id="ARBA00022664"/>
    </source>
</evidence>
<evidence type="ECO:0000256" key="3">
    <source>
        <dbReference type="ARBA" id="ARBA00008218"/>
    </source>
</evidence>
<proteinExistence type="inferred from homology"/>
<protein>
    <recommendedName>
        <fullName evidence="9">U4/U6.U5 small nuclear ribonucleoprotein 27kDa protein domain-containing protein</fullName>
    </recommendedName>
</protein>
<feature type="region of interest" description="Disordered" evidence="8">
    <location>
        <begin position="1"/>
        <end position="91"/>
    </location>
</feature>